<keyword evidence="5" id="KW-0274">FAD</keyword>
<reference evidence="10" key="1">
    <citation type="journal article" date="2019" name="Int. J. Syst. Evol. Microbiol.">
        <title>The Global Catalogue of Microorganisms (GCM) 10K type strain sequencing project: providing services to taxonomists for standard genome sequencing and annotation.</title>
        <authorList>
            <consortium name="The Broad Institute Genomics Platform"/>
            <consortium name="The Broad Institute Genome Sequencing Center for Infectious Disease"/>
            <person name="Wu L."/>
            <person name="Ma J."/>
        </authorList>
    </citation>
    <scope>NUCLEOTIDE SEQUENCE [LARGE SCALE GENOMIC DNA]</scope>
    <source>
        <strain evidence="10">KCTC 22245</strain>
    </source>
</reference>
<proteinExistence type="inferred from homology"/>
<accession>A0ABV7M9V5</accession>
<keyword evidence="6" id="KW-0560">Oxidoreductase</keyword>
<dbReference type="InterPro" id="IPR036188">
    <property type="entry name" value="FAD/NAD-bd_sf"/>
</dbReference>
<dbReference type="RefSeq" id="WP_189574398.1">
    <property type="nucleotide sequence ID" value="NZ_BMXU01000001.1"/>
</dbReference>
<evidence type="ECO:0000256" key="1">
    <source>
        <dbReference type="ARBA" id="ARBA00001974"/>
    </source>
</evidence>
<protein>
    <submittedName>
        <fullName evidence="9">UbiH/UbiF/VisC/COQ6 family ubiquinone biosynthesis hydroxylase</fullName>
    </submittedName>
</protein>
<evidence type="ECO:0000256" key="5">
    <source>
        <dbReference type="ARBA" id="ARBA00022827"/>
    </source>
</evidence>
<dbReference type="InterPro" id="IPR018168">
    <property type="entry name" value="Ubi_Hdrlase_CS"/>
</dbReference>
<dbReference type="PANTHER" id="PTHR43876:SF7">
    <property type="entry name" value="UBIQUINONE BIOSYNTHESIS MONOOXYGENASE COQ6, MITOCHONDRIAL"/>
    <property type="match status" value="1"/>
</dbReference>
<gene>
    <name evidence="9" type="ORF">ACFONP_05175</name>
</gene>
<evidence type="ECO:0000256" key="7">
    <source>
        <dbReference type="ARBA" id="ARBA00023033"/>
    </source>
</evidence>
<dbReference type="Proteomes" id="UP001595607">
    <property type="component" value="Unassembled WGS sequence"/>
</dbReference>
<dbReference type="PANTHER" id="PTHR43876">
    <property type="entry name" value="UBIQUINONE BIOSYNTHESIS MONOOXYGENASE COQ6, MITOCHONDRIAL"/>
    <property type="match status" value="1"/>
</dbReference>
<dbReference type="InterPro" id="IPR051205">
    <property type="entry name" value="UbiH/COQ6_monooxygenase"/>
</dbReference>
<comment type="similarity">
    <text evidence="3">Belongs to the UbiH/COQ6 family.</text>
</comment>
<organism evidence="9 10">
    <name type="scientific">Parvularcula lutaonensis</name>
    <dbReference type="NCBI Taxonomy" id="491923"/>
    <lineage>
        <taxon>Bacteria</taxon>
        <taxon>Pseudomonadati</taxon>
        <taxon>Pseudomonadota</taxon>
        <taxon>Alphaproteobacteria</taxon>
        <taxon>Parvularculales</taxon>
        <taxon>Parvularculaceae</taxon>
        <taxon>Parvularcula</taxon>
    </lineage>
</organism>
<dbReference type="SUPFAM" id="SSF51905">
    <property type="entry name" value="FAD/NAD(P)-binding domain"/>
    <property type="match status" value="1"/>
</dbReference>
<evidence type="ECO:0000256" key="4">
    <source>
        <dbReference type="ARBA" id="ARBA00022630"/>
    </source>
</evidence>
<dbReference type="NCBIfam" id="TIGR01988">
    <property type="entry name" value="Ubi-OHases"/>
    <property type="match status" value="1"/>
</dbReference>
<evidence type="ECO:0000256" key="2">
    <source>
        <dbReference type="ARBA" id="ARBA00004749"/>
    </source>
</evidence>
<evidence type="ECO:0000256" key="6">
    <source>
        <dbReference type="ARBA" id="ARBA00023002"/>
    </source>
</evidence>
<dbReference type="InterPro" id="IPR002938">
    <property type="entry name" value="FAD-bd"/>
</dbReference>
<evidence type="ECO:0000313" key="10">
    <source>
        <dbReference type="Proteomes" id="UP001595607"/>
    </source>
</evidence>
<comment type="caution">
    <text evidence="9">The sequence shown here is derived from an EMBL/GenBank/DDBJ whole genome shotgun (WGS) entry which is preliminary data.</text>
</comment>
<comment type="cofactor">
    <cofactor evidence="1">
        <name>FAD</name>
        <dbReference type="ChEBI" id="CHEBI:57692"/>
    </cofactor>
</comment>
<keyword evidence="9" id="KW-0830">Ubiquinone</keyword>
<evidence type="ECO:0000259" key="8">
    <source>
        <dbReference type="Pfam" id="PF01494"/>
    </source>
</evidence>
<evidence type="ECO:0000313" key="9">
    <source>
        <dbReference type="EMBL" id="MFC3302120.1"/>
    </source>
</evidence>
<keyword evidence="10" id="KW-1185">Reference proteome</keyword>
<keyword evidence="4" id="KW-0285">Flavoprotein</keyword>
<feature type="domain" description="FAD-binding" evidence="8">
    <location>
        <begin position="5"/>
        <end position="332"/>
    </location>
</feature>
<evidence type="ECO:0000256" key="3">
    <source>
        <dbReference type="ARBA" id="ARBA00005349"/>
    </source>
</evidence>
<dbReference type="Gene3D" id="3.50.50.60">
    <property type="entry name" value="FAD/NAD(P)-binding domain"/>
    <property type="match status" value="2"/>
</dbReference>
<dbReference type="Pfam" id="PF01494">
    <property type="entry name" value="FAD_binding_3"/>
    <property type="match status" value="1"/>
</dbReference>
<comment type="pathway">
    <text evidence="2">Cofactor biosynthesis; ubiquinone biosynthesis.</text>
</comment>
<dbReference type="InterPro" id="IPR010971">
    <property type="entry name" value="UbiH/COQ6"/>
</dbReference>
<keyword evidence="7" id="KW-0503">Monooxygenase</keyword>
<dbReference type="PRINTS" id="PR00420">
    <property type="entry name" value="RNGMNOXGNASE"/>
</dbReference>
<dbReference type="PROSITE" id="PS01304">
    <property type="entry name" value="UBIH"/>
    <property type="match status" value="1"/>
</dbReference>
<name>A0ABV7M9V5_9PROT</name>
<dbReference type="EMBL" id="JBHRVA010000002">
    <property type="protein sequence ID" value="MFC3302120.1"/>
    <property type="molecule type" value="Genomic_DNA"/>
</dbReference>
<sequence length="416" mass="44972">MSKTFDVCVAGAGLTGRLMALALDHCGFSVLQVDRATPGAPVHDGRTTALAYASVRLFKRLGLWDDLEAKAEPITDIMVSNGNPRDRFRRGGLTGGQLHFPASLLGEHDPEMDEPALGYIVENADLIAAFAAAAETSNITERWGVSVESYAAPKTEGHGTVTLSDGTEEKTLLLAACDGKFSPLRSLMNMQVLQWSYPQTAIIFNIAHERPHHGVAHEVFYPDGPFAILPMRNNHSSIVWTEKTRSAKSFLAMDDDAFLAAARERIGDHLGGLSLATPRQSYPLSLLYAPKLVRERFVLAGDAAHGIHPIAGQGFNLGIKDIAALCHSLVEARDTGLDIGHGTVLGGYDKWRRFDAASMAVGTDTLNRLFSNNFGPLKHLRGLGLAAVQRVDPARRFFMRASGADLGQLPALMQPL</sequence>